<proteinExistence type="predicted"/>
<feature type="compositionally biased region" description="Polar residues" evidence="1">
    <location>
        <begin position="639"/>
        <end position="649"/>
    </location>
</feature>
<accession>A0A921FMK4</accession>
<protein>
    <submittedName>
        <fullName evidence="3">Uncharacterized protein</fullName>
    </submittedName>
</protein>
<feature type="transmembrane region" description="Helical" evidence="2">
    <location>
        <begin position="543"/>
        <end position="561"/>
    </location>
</feature>
<name>A0A921FMK4_9MICC</name>
<keyword evidence="2" id="KW-0812">Transmembrane</keyword>
<comment type="caution">
    <text evidence="3">The sequence shown here is derived from an EMBL/GenBank/DDBJ whole genome shotgun (WGS) entry which is preliminary data.</text>
</comment>
<keyword evidence="2" id="KW-1133">Transmembrane helix</keyword>
<feature type="region of interest" description="Disordered" evidence="1">
    <location>
        <begin position="620"/>
        <end position="684"/>
    </location>
</feature>
<evidence type="ECO:0000256" key="2">
    <source>
        <dbReference type="SAM" id="Phobius"/>
    </source>
</evidence>
<dbReference type="RefSeq" id="WP_303905911.1">
    <property type="nucleotide sequence ID" value="NZ_DYXC01000092.1"/>
</dbReference>
<evidence type="ECO:0000313" key="3">
    <source>
        <dbReference type="EMBL" id="HJF14868.1"/>
    </source>
</evidence>
<reference evidence="3" key="2">
    <citation type="submission" date="2021-09" db="EMBL/GenBank/DDBJ databases">
        <authorList>
            <person name="Gilroy R."/>
        </authorList>
    </citation>
    <scope>NUCLEOTIDE SEQUENCE</scope>
    <source>
        <strain evidence="3">ChiHjej13B12-14962</strain>
    </source>
</reference>
<organism evidence="3 4">
    <name type="scientific">Enteractinococcus helveticum</name>
    <dbReference type="NCBI Taxonomy" id="1837282"/>
    <lineage>
        <taxon>Bacteria</taxon>
        <taxon>Bacillati</taxon>
        <taxon>Actinomycetota</taxon>
        <taxon>Actinomycetes</taxon>
        <taxon>Micrococcales</taxon>
        <taxon>Micrococcaceae</taxon>
    </lineage>
</organism>
<dbReference type="Proteomes" id="UP000703315">
    <property type="component" value="Unassembled WGS sequence"/>
</dbReference>
<evidence type="ECO:0000256" key="1">
    <source>
        <dbReference type="SAM" id="MobiDB-lite"/>
    </source>
</evidence>
<sequence length="684" mass="75144">MQTLSLRTKQPDAFRGQRTYIWAALVSLCALVLAACGADVNSQLELEDDFSGSRTFVMTMADTDIESISGGLEAATQALDSHTPEVLSFDGVEQREEGYTATFTLVFNDLEDYENKINSLLDASAIAPAERDMTIELDDQPLMTTLSVQEDFYNDDLMGWAADALINEGVVTSNATVLTSSGIATVVFNHEEINTSTSLPRMNFQLTQDHRFEDVGLDLEFLESGDLRVTMAYRISAESADPQNAFLTEQIAKLSDIAGLTEAVEDTGPADPANGSTTTRRVVAQFSTPEAVSAGLQILLANDKASFEVDEVTADNSPDVITQYFGTNWTCEQICSPNNLQQLHGETTHPEHWQLVEDRRGDGEFFAEFNRGMPLQHMTSTTQLDFDGSMGQTFEFVVDNATVEGHEDTVSDRFSPPPNTGSFHTAVEGNRTIYTTTFRAQSAHDLTKMINVYLQDKGVETPVSIEHEPITSIWASYDLHVNLSPIWEVVTGGVEEMATFRVQLPAMHSGHTRDNESNQRTIAVQDSTGTFTIHANGPTSTTAWVAALSVVFLIVIVVILIRTRKAATRVWSVAPARSAVETKPYYVQGPTDHLTETEIFETPPASGGIQQATVPIPRSHQATKSFESPGSFPDVPIPSHTQYEQLQNRLRQKRQETAGESPERDSTEIVDEDNSDQSSGNSQE</sequence>
<gene>
    <name evidence="3" type="ORF">K8V32_08730</name>
</gene>
<feature type="compositionally biased region" description="Basic and acidic residues" evidence="1">
    <location>
        <begin position="653"/>
        <end position="667"/>
    </location>
</feature>
<dbReference type="EMBL" id="DYXC01000092">
    <property type="protein sequence ID" value="HJF14868.1"/>
    <property type="molecule type" value="Genomic_DNA"/>
</dbReference>
<dbReference type="AlphaFoldDB" id="A0A921FMK4"/>
<evidence type="ECO:0000313" key="4">
    <source>
        <dbReference type="Proteomes" id="UP000703315"/>
    </source>
</evidence>
<reference evidence="3" key="1">
    <citation type="journal article" date="2021" name="PeerJ">
        <title>Extensive microbial diversity within the chicken gut microbiome revealed by metagenomics and culture.</title>
        <authorList>
            <person name="Gilroy R."/>
            <person name="Ravi A."/>
            <person name="Getino M."/>
            <person name="Pursley I."/>
            <person name="Horton D.L."/>
            <person name="Alikhan N.F."/>
            <person name="Baker D."/>
            <person name="Gharbi K."/>
            <person name="Hall N."/>
            <person name="Watson M."/>
            <person name="Adriaenssens E.M."/>
            <person name="Foster-Nyarko E."/>
            <person name="Jarju S."/>
            <person name="Secka A."/>
            <person name="Antonio M."/>
            <person name="Oren A."/>
            <person name="Chaudhuri R.R."/>
            <person name="La Ragione R."/>
            <person name="Hildebrand F."/>
            <person name="Pallen M.J."/>
        </authorList>
    </citation>
    <scope>NUCLEOTIDE SEQUENCE</scope>
    <source>
        <strain evidence="3">ChiHjej13B12-14962</strain>
    </source>
</reference>
<keyword evidence="2" id="KW-0472">Membrane</keyword>